<dbReference type="PANTHER" id="PTHR43736">
    <property type="entry name" value="ADP-RIBOSE PYROPHOSPHATASE"/>
    <property type="match status" value="1"/>
</dbReference>
<dbReference type="AlphaFoldDB" id="A0A2H0YSY8"/>
<dbReference type="EMBL" id="PEXV01000085">
    <property type="protein sequence ID" value="PIS41546.1"/>
    <property type="molecule type" value="Genomic_DNA"/>
</dbReference>
<dbReference type="Pfam" id="PF00293">
    <property type="entry name" value="NUDIX"/>
    <property type="match status" value="1"/>
</dbReference>
<sequence length="177" mass="20043">MQKKKDELLDLVDDEGNIIGQEFRSVVYARGMKNFRVVDIFIKNPDGKFFICKRSSDKKISPGKYESCGEHVNPGETDLQAARRALQEEFGIDVPPLQFEFIGYTTPSDGASGYSAVFQATIDQQPILGREHETGDWMSVFEIIAMLRENPRQFRSNILNHFAQHARVLFPESAGIV</sequence>
<reference evidence="3" key="1">
    <citation type="submission" date="2017-09" db="EMBL/GenBank/DDBJ databases">
        <title>Depth-based differentiation of microbial function through sediment-hosted aquifers and enrichment of novel symbionts in the deep terrestrial subsurface.</title>
        <authorList>
            <person name="Probst A.J."/>
            <person name="Ladd B."/>
            <person name="Jarett J.K."/>
            <person name="Geller-Mcgrath D.E."/>
            <person name="Sieber C.M.K."/>
            <person name="Emerson J.B."/>
            <person name="Anantharaman K."/>
            <person name="Thomas B.C."/>
            <person name="Malmstrom R."/>
            <person name="Stieglmeier M."/>
            <person name="Klingl A."/>
            <person name="Woyke T."/>
            <person name="Ryan C.M."/>
            <person name="Banfield J.F."/>
        </authorList>
    </citation>
    <scope>NUCLEOTIDE SEQUENCE [LARGE SCALE GENOMIC DNA]</scope>
</reference>
<feature type="domain" description="Nudix hydrolase" evidence="1">
    <location>
        <begin position="33"/>
        <end position="160"/>
    </location>
</feature>
<gene>
    <name evidence="2" type="ORF">COT25_02495</name>
</gene>
<comment type="caution">
    <text evidence="2">The sequence shown here is derived from an EMBL/GenBank/DDBJ whole genome shotgun (WGS) entry which is preliminary data.</text>
</comment>
<organism evidence="2 3">
    <name type="scientific">Candidatus Kerfeldbacteria bacterium CG08_land_8_20_14_0_20_42_7</name>
    <dbReference type="NCBI Taxonomy" id="2014245"/>
    <lineage>
        <taxon>Bacteria</taxon>
        <taxon>Candidatus Kerfeldiibacteriota</taxon>
    </lineage>
</organism>
<dbReference type="Gene3D" id="3.90.79.10">
    <property type="entry name" value="Nucleoside Triphosphate Pyrophosphohydrolase"/>
    <property type="match status" value="1"/>
</dbReference>
<evidence type="ECO:0000259" key="1">
    <source>
        <dbReference type="PROSITE" id="PS51462"/>
    </source>
</evidence>
<protein>
    <recommendedName>
        <fullName evidence="1">Nudix hydrolase domain-containing protein</fullName>
    </recommendedName>
</protein>
<evidence type="ECO:0000313" key="3">
    <source>
        <dbReference type="Proteomes" id="UP000228711"/>
    </source>
</evidence>
<accession>A0A2H0YSY8</accession>
<dbReference type="PANTHER" id="PTHR43736:SF1">
    <property type="entry name" value="DIHYDRONEOPTERIN TRIPHOSPHATE DIPHOSPHATASE"/>
    <property type="match status" value="1"/>
</dbReference>
<dbReference type="InterPro" id="IPR000086">
    <property type="entry name" value="NUDIX_hydrolase_dom"/>
</dbReference>
<name>A0A2H0YSY8_9BACT</name>
<dbReference type="Proteomes" id="UP000228711">
    <property type="component" value="Unassembled WGS sequence"/>
</dbReference>
<evidence type="ECO:0000313" key="2">
    <source>
        <dbReference type="EMBL" id="PIS41546.1"/>
    </source>
</evidence>
<dbReference type="InterPro" id="IPR015797">
    <property type="entry name" value="NUDIX_hydrolase-like_dom_sf"/>
</dbReference>
<proteinExistence type="predicted"/>
<dbReference type="SUPFAM" id="SSF55811">
    <property type="entry name" value="Nudix"/>
    <property type="match status" value="1"/>
</dbReference>
<dbReference type="PROSITE" id="PS51462">
    <property type="entry name" value="NUDIX"/>
    <property type="match status" value="1"/>
</dbReference>